<dbReference type="AlphaFoldDB" id="Q0C4G9"/>
<evidence type="ECO:0000313" key="2">
    <source>
        <dbReference type="EMBL" id="ABI77155.1"/>
    </source>
</evidence>
<keyword evidence="1" id="KW-0732">Signal</keyword>
<proteinExistence type="predicted"/>
<feature type="chain" id="PRO_5004169763" evidence="1">
    <location>
        <begin position="36"/>
        <end position="131"/>
    </location>
</feature>
<keyword evidence="2" id="KW-0449">Lipoprotein</keyword>
<protein>
    <submittedName>
        <fullName evidence="2">Putative lipoprotein</fullName>
    </submittedName>
</protein>
<dbReference type="STRING" id="228405.HNE_0645"/>
<reference evidence="2 3" key="1">
    <citation type="journal article" date="2006" name="J. Bacteriol.">
        <title>Comparative genomic evidence for a close relationship between the dimorphic prosthecate bacteria Hyphomonas neptunium and Caulobacter crescentus.</title>
        <authorList>
            <person name="Badger J.H."/>
            <person name="Hoover T.R."/>
            <person name="Brun Y.V."/>
            <person name="Weiner R.M."/>
            <person name="Laub M.T."/>
            <person name="Alexandre G."/>
            <person name="Mrazek J."/>
            <person name="Ren Q."/>
            <person name="Paulsen I.T."/>
            <person name="Nelson K.E."/>
            <person name="Khouri H.M."/>
            <person name="Radune D."/>
            <person name="Sosa J."/>
            <person name="Dodson R.J."/>
            <person name="Sullivan S.A."/>
            <person name="Rosovitz M.J."/>
            <person name="Madupu R."/>
            <person name="Brinkac L.M."/>
            <person name="Durkin A.S."/>
            <person name="Daugherty S.C."/>
            <person name="Kothari S.P."/>
            <person name="Giglio M.G."/>
            <person name="Zhou L."/>
            <person name="Haft D.H."/>
            <person name="Selengut J.D."/>
            <person name="Davidsen T.M."/>
            <person name="Yang Q."/>
            <person name="Zafar N."/>
            <person name="Ward N.L."/>
        </authorList>
    </citation>
    <scope>NUCLEOTIDE SEQUENCE [LARGE SCALE GENOMIC DNA]</scope>
    <source>
        <strain evidence="2 3">ATCC 15444</strain>
    </source>
</reference>
<evidence type="ECO:0000256" key="1">
    <source>
        <dbReference type="SAM" id="SignalP"/>
    </source>
</evidence>
<keyword evidence="3" id="KW-1185">Reference proteome</keyword>
<gene>
    <name evidence="2" type="ordered locus">HNE_0645</name>
</gene>
<organism evidence="2 3">
    <name type="scientific">Hyphomonas neptunium (strain ATCC 15444)</name>
    <dbReference type="NCBI Taxonomy" id="228405"/>
    <lineage>
        <taxon>Bacteria</taxon>
        <taxon>Pseudomonadati</taxon>
        <taxon>Pseudomonadota</taxon>
        <taxon>Alphaproteobacteria</taxon>
        <taxon>Hyphomonadales</taxon>
        <taxon>Hyphomonadaceae</taxon>
        <taxon>Hyphomonas</taxon>
    </lineage>
</organism>
<dbReference type="EMBL" id="CP000158">
    <property type="protein sequence ID" value="ABI77155.1"/>
    <property type="molecule type" value="Genomic_DNA"/>
</dbReference>
<dbReference type="Proteomes" id="UP000001959">
    <property type="component" value="Chromosome"/>
</dbReference>
<dbReference type="HOGENOM" id="CLU_1924709_0_0_5"/>
<sequence>MLRAVAKEIQMKRSARVPILPCLIAALPVWLAACASDLAQGYRSTPDYPAYSAATCTSVTATQALNEAAENDVERGTGMNLKGTGPSGDDMFGGLLMAFVFALAEERPPGLSDACAGVGAAQAASTRREGY</sequence>
<evidence type="ECO:0000313" key="3">
    <source>
        <dbReference type="Proteomes" id="UP000001959"/>
    </source>
</evidence>
<feature type="signal peptide" evidence="1">
    <location>
        <begin position="1"/>
        <end position="35"/>
    </location>
</feature>
<accession>Q0C4G9</accession>
<dbReference type="PROSITE" id="PS51257">
    <property type="entry name" value="PROKAR_LIPOPROTEIN"/>
    <property type="match status" value="1"/>
</dbReference>
<dbReference type="KEGG" id="hne:HNE_0645"/>
<name>Q0C4G9_HYPNA</name>